<evidence type="ECO:0000313" key="3">
    <source>
        <dbReference type="EMBL" id="WLH00350.1"/>
    </source>
</evidence>
<proteinExistence type="predicted"/>
<feature type="coiled-coil region" evidence="1">
    <location>
        <begin position="181"/>
        <end position="208"/>
    </location>
</feature>
<evidence type="ECO:0000313" key="4">
    <source>
        <dbReference type="Proteomes" id="UP001224838"/>
    </source>
</evidence>
<gene>
    <name evidence="3" type="ORF">PSH92_23810</name>
</gene>
<evidence type="ECO:0000256" key="2">
    <source>
        <dbReference type="SAM" id="MobiDB-lite"/>
    </source>
</evidence>
<dbReference type="Proteomes" id="UP001224838">
    <property type="component" value="Chromosome"/>
</dbReference>
<reference evidence="3 4" key="1">
    <citation type="submission" date="2023-02" db="EMBL/GenBank/DDBJ databases">
        <title>Evolution of Hrp T3SS in non-pathogenic Pseudomonas fluorescens.</title>
        <authorList>
            <person name="Liao K."/>
            <person name="Wei H."/>
            <person name="Gu Y."/>
        </authorList>
    </citation>
    <scope>NUCLEOTIDE SEQUENCE [LARGE SCALE GENOMIC DNA]</scope>
    <source>
        <strain evidence="3 4">FP2034</strain>
    </source>
</reference>
<dbReference type="EMBL" id="CP117451">
    <property type="protein sequence ID" value="WLH00350.1"/>
    <property type="molecule type" value="Genomic_DNA"/>
</dbReference>
<keyword evidence="4" id="KW-1185">Reference proteome</keyword>
<protein>
    <submittedName>
        <fullName evidence="3">Uncharacterized protein</fullName>
    </submittedName>
</protein>
<dbReference type="RefSeq" id="WP_305468493.1">
    <property type="nucleotide sequence ID" value="NZ_CP117451.1"/>
</dbReference>
<accession>A0ABY9FB78</accession>
<keyword evidence="1" id="KW-0175">Coiled coil</keyword>
<organism evidence="3 4">
    <name type="scientific">Pseudomonas beijingensis</name>
    <dbReference type="NCBI Taxonomy" id="2954101"/>
    <lineage>
        <taxon>Bacteria</taxon>
        <taxon>Pseudomonadati</taxon>
        <taxon>Pseudomonadota</taxon>
        <taxon>Gammaproteobacteria</taxon>
        <taxon>Pseudomonadales</taxon>
        <taxon>Pseudomonadaceae</taxon>
        <taxon>Pseudomonas</taxon>
    </lineage>
</organism>
<feature type="region of interest" description="Disordered" evidence="2">
    <location>
        <begin position="27"/>
        <end position="48"/>
    </location>
</feature>
<name>A0ABY9FB78_9PSED</name>
<sequence length="285" mass="31773">MSEYQKQLTQHQAALAELNKQLPQLRATAREAEQTFSKSRAGKPRFPHEQVAPYTNAKAAIDQHNAEINRLRELVSWEEGVRSASSDIRKAQKEAMHTQGELTKLVEKRTKISSKLEKAQREQRGEIEKAQTAEQRAADAYAAALANGDDAAEERAEKALKQASEAMTQAVQGKRGLNTLLATLTTEIEKLDVAISDAKQRLADYRQDQLNAARLLWAERLDKAAQDFAKVAAQFTATEKALGRRYSNLEDLNVPLQAPMGPKHITHRKILEMAQAISIEELLVA</sequence>
<evidence type="ECO:0000256" key="1">
    <source>
        <dbReference type="SAM" id="Coils"/>
    </source>
</evidence>